<dbReference type="SUPFAM" id="SSF53098">
    <property type="entry name" value="Ribonuclease H-like"/>
    <property type="match status" value="1"/>
</dbReference>
<dbReference type="PROSITE" id="PS50994">
    <property type="entry name" value="INTEGRASE"/>
    <property type="match status" value="1"/>
</dbReference>
<evidence type="ECO:0000313" key="2">
    <source>
        <dbReference type="Proteomes" id="UP000694865"/>
    </source>
</evidence>
<dbReference type="PANTHER" id="PTHR47331:SF6">
    <property type="entry name" value="DOUBLECORTIN DOMAIN-CONTAINING PROTEIN"/>
    <property type="match status" value="1"/>
</dbReference>
<feature type="domain" description="Integrase catalytic" evidence="1">
    <location>
        <begin position="9"/>
        <end position="204"/>
    </location>
</feature>
<reference evidence="3" key="1">
    <citation type="submission" date="2025-08" db="UniProtKB">
        <authorList>
            <consortium name="RefSeq"/>
        </authorList>
    </citation>
    <scope>IDENTIFICATION</scope>
    <source>
        <tissue evidence="3">Testes</tissue>
    </source>
</reference>
<proteinExistence type="predicted"/>
<organism evidence="2 3">
    <name type="scientific">Saccoglossus kowalevskii</name>
    <name type="common">Acorn worm</name>
    <dbReference type="NCBI Taxonomy" id="10224"/>
    <lineage>
        <taxon>Eukaryota</taxon>
        <taxon>Metazoa</taxon>
        <taxon>Hemichordata</taxon>
        <taxon>Enteropneusta</taxon>
        <taxon>Harrimaniidae</taxon>
        <taxon>Saccoglossus</taxon>
    </lineage>
</organism>
<dbReference type="Gene3D" id="3.30.420.10">
    <property type="entry name" value="Ribonuclease H-like superfamily/Ribonuclease H"/>
    <property type="match status" value="1"/>
</dbReference>
<evidence type="ECO:0000313" key="3">
    <source>
        <dbReference type="RefSeq" id="XP_006811475.1"/>
    </source>
</evidence>
<gene>
    <name evidence="3" type="primary">LOC102805097</name>
</gene>
<keyword evidence="2" id="KW-1185">Reference proteome</keyword>
<dbReference type="InterPro" id="IPR036397">
    <property type="entry name" value="RNaseH_sf"/>
</dbReference>
<dbReference type="InterPro" id="IPR001584">
    <property type="entry name" value="Integrase_cat-core"/>
</dbReference>
<accession>A0ABM0LUN4</accession>
<dbReference type="RefSeq" id="XP_006811475.1">
    <property type="nucleotide sequence ID" value="XM_006811412.1"/>
</dbReference>
<dbReference type="PANTHER" id="PTHR47331">
    <property type="entry name" value="PHD-TYPE DOMAIN-CONTAINING PROTEIN"/>
    <property type="match status" value="1"/>
</dbReference>
<dbReference type="GeneID" id="102805097"/>
<evidence type="ECO:0000259" key="1">
    <source>
        <dbReference type="PROSITE" id="PS50994"/>
    </source>
</evidence>
<name>A0ABM0LUN4_SACKO</name>
<dbReference type="InterPro" id="IPR012337">
    <property type="entry name" value="RNaseH-like_sf"/>
</dbReference>
<feature type="non-terminal residue" evidence="3">
    <location>
        <position position="206"/>
    </location>
</feature>
<protein>
    <submittedName>
        <fullName evidence="3">Uncharacterized protein LOC102805097</fullName>
    </submittedName>
</protein>
<dbReference type="Proteomes" id="UP000694865">
    <property type="component" value="Unplaced"/>
</dbReference>
<sequence>MADLPADRAENTPPFTNVGMDVFGPWSVVNRRTRGGSSEAKRWAMIFVCLYTIAIHIEIINSMDTSAFINALRRFIAIRGPVKKLRCDQGTNFIGAKNELKAALEELDQHQVQRFLTERQCEWVFNPPHASHFGGIWERQIGIVRQVLNSMYVQLGKPQFTHDLLSTLMAEVCAIINARPITTISSDANDPLALSPSMLLTMKTQQ</sequence>